<accession>A0A371CLD8</accession>
<gene>
    <name evidence="2" type="ORF">OH76DRAFT_1489781</name>
</gene>
<evidence type="ECO:0000256" key="1">
    <source>
        <dbReference type="SAM" id="MobiDB-lite"/>
    </source>
</evidence>
<organism evidence="2 3">
    <name type="scientific">Lentinus brumalis</name>
    <dbReference type="NCBI Taxonomy" id="2498619"/>
    <lineage>
        <taxon>Eukaryota</taxon>
        <taxon>Fungi</taxon>
        <taxon>Dikarya</taxon>
        <taxon>Basidiomycota</taxon>
        <taxon>Agaricomycotina</taxon>
        <taxon>Agaricomycetes</taxon>
        <taxon>Polyporales</taxon>
        <taxon>Polyporaceae</taxon>
        <taxon>Lentinus</taxon>
    </lineage>
</organism>
<dbReference type="EMBL" id="KZ857525">
    <property type="protein sequence ID" value="RDX41067.1"/>
    <property type="molecule type" value="Genomic_DNA"/>
</dbReference>
<evidence type="ECO:0000313" key="3">
    <source>
        <dbReference type="Proteomes" id="UP000256964"/>
    </source>
</evidence>
<feature type="compositionally biased region" description="Basic and acidic residues" evidence="1">
    <location>
        <begin position="427"/>
        <end position="439"/>
    </location>
</feature>
<sequence length="455" mass="51597">MADTALSQVAASNPRLPVEACERIIDAVYDNRYSLVQAALATLSNCALVCRAWRTPAQKVLFEYVVLTDKVALYAFAALLDASPELGSYVITLCLRGYLRVPFSPLVLFPTLLRGRLTNLSHLYIFELDNDAKTAKPLPAGVKELPILPMHRYFPFLFTSISHIRRLVLFGVVFPSFADFARILCMLPNLRELYCNLVSWAVLSLVPRCMAKRRSHDSKKTFLPHLELLQDSRGTQRLVAALGLSLRSLWLDLRSIHSLSELKETPRPLDLRSFPCLDNLLFYLEPLAQPHDSMLGALQETLVLWVTPDAREQLKDRPRSRRKQYLYLRPRRALFRREEYVGLLRVIGPVVEAALCSQAPSADDVQAPHNAIEGEAEAEGDPCRADVVIQDLGDRLEWADWWRTRVQECFPKFAKWKRLGVDPSHDDNPGPKWMDHEQTPVDLPTTTPTAQCCVS</sequence>
<dbReference type="AlphaFoldDB" id="A0A371CLD8"/>
<protein>
    <recommendedName>
        <fullName evidence="4">F-box domain-containing protein</fullName>
    </recommendedName>
</protein>
<evidence type="ECO:0008006" key="4">
    <source>
        <dbReference type="Google" id="ProtNLM"/>
    </source>
</evidence>
<dbReference type="Proteomes" id="UP000256964">
    <property type="component" value="Unassembled WGS sequence"/>
</dbReference>
<proteinExistence type="predicted"/>
<reference evidence="2 3" key="1">
    <citation type="journal article" date="2018" name="Biotechnol. Biofuels">
        <title>Integrative visual omics of the white-rot fungus Polyporus brumalis exposes the biotechnological potential of its oxidative enzymes for delignifying raw plant biomass.</title>
        <authorList>
            <person name="Miyauchi S."/>
            <person name="Rancon A."/>
            <person name="Drula E."/>
            <person name="Hage H."/>
            <person name="Chaduli D."/>
            <person name="Favel A."/>
            <person name="Grisel S."/>
            <person name="Henrissat B."/>
            <person name="Herpoel-Gimbert I."/>
            <person name="Ruiz-Duenas F.J."/>
            <person name="Chevret D."/>
            <person name="Hainaut M."/>
            <person name="Lin J."/>
            <person name="Wang M."/>
            <person name="Pangilinan J."/>
            <person name="Lipzen A."/>
            <person name="Lesage-Meessen L."/>
            <person name="Navarro D."/>
            <person name="Riley R."/>
            <person name="Grigoriev I.V."/>
            <person name="Zhou S."/>
            <person name="Raouche S."/>
            <person name="Rosso M.N."/>
        </authorList>
    </citation>
    <scope>NUCLEOTIDE SEQUENCE [LARGE SCALE GENOMIC DNA]</scope>
    <source>
        <strain evidence="2 3">BRFM 1820</strain>
    </source>
</reference>
<feature type="compositionally biased region" description="Polar residues" evidence="1">
    <location>
        <begin position="444"/>
        <end position="455"/>
    </location>
</feature>
<keyword evidence="3" id="KW-1185">Reference proteome</keyword>
<dbReference type="OrthoDB" id="2798260at2759"/>
<name>A0A371CLD8_9APHY</name>
<evidence type="ECO:0000313" key="2">
    <source>
        <dbReference type="EMBL" id="RDX41067.1"/>
    </source>
</evidence>
<feature type="region of interest" description="Disordered" evidence="1">
    <location>
        <begin position="427"/>
        <end position="455"/>
    </location>
</feature>